<dbReference type="PROSITE" id="PS51462">
    <property type="entry name" value="NUDIX"/>
    <property type="match status" value="1"/>
</dbReference>
<evidence type="ECO:0000256" key="3">
    <source>
        <dbReference type="RuleBase" id="RU003476"/>
    </source>
</evidence>
<dbReference type="Pfam" id="PF00293">
    <property type="entry name" value="NUDIX"/>
    <property type="match status" value="1"/>
</dbReference>
<dbReference type="InterPro" id="IPR015797">
    <property type="entry name" value="NUDIX_hydrolase-like_dom_sf"/>
</dbReference>
<dbReference type="PANTHER" id="PTHR43736">
    <property type="entry name" value="ADP-RIBOSE PYROPHOSPHATASE"/>
    <property type="match status" value="1"/>
</dbReference>
<dbReference type="InterPro" id="IPR020476">
    <property type="entry name" value="Nudix_hydrolase"/>
</dbReference>
<evidence type="ECO:0000313" key="6">
    <source>
        <dbReference type="Proteomes" id="UP000242972"/>
    </source>
</evidence>
<proteinExistence type="inferred from homology"/>
<keyword evidence="2 3" id="KW-0378">Hydrolase</keyword>
<reference evidence="5 6" key="1">
    <citation type="journal article" date="2014" name="BMC Genomics">
        <title>Comparison of environmental and isolate Sulfobacillus genomes reveals diverse carbon, sulfur, nitrogen, and hydrogen metabolisms.</title>
        <authorList>
            <person name="Justice N.B."/>
            <person name="Norman A."/>
            <person name="Brown C.T."/>
            <person name="Singh A."/>
            <person name="Thomas B.C."/>
            <person name="Banfield J.F."/>
        </authorList>
    </citation>
    <scope>NUCLEOTIDE SEQUENCE [LARGE SCALE GENOMIC DNA]</scope>
    <source>
        <strain evidence="5">AMDSBA4</strain>
    </source>
</reference>
<gene>
    <name evidence="5" type="ORF">C7B46_15505</name>
</gene>
<comment type="similarity">
    <text evidence="1 3">Belongs to the Nudix hydrolase family.</text>
</comment>
<evidence type="ECO:0000256" key="2">
    <source>
        <dbReference type="ARBA" id="ARBA00022801"/>
    </source>
</evidence>
<dbReference type="PANTHER" id="PTHR43736:SF1">
    <property type="entry name" value="DIHYDRONEOPTERIN TRIPHOSPHATE DIPHOSPHATASE"/>
    <property type="match status" value="1"/>
</dbReference>
<evidence type="ECO:0000313" key="5">
    <source>
        <dbReference type="EMBL" id="PSR32164.1"/>
    </source>
</evidence>
<dbReference type="InterPro" id="IPR000086">
    <property type="entry name" value="NUDIX_hydrolase_dom"/>
</dbReference>
<name>A0A2T2XCC8_9FIRM</name>
<feature type="domain" description="Nudix hydrolase" evidence="4">
    <location>
        <begin position="54"/>
        <end position="178"/>
    </location>
</feature>
<dbReference type="SUPFAM" id="SSF55811">
    <property type="entry name" value="Nudix"/>
    <property type="match status" value="1"/>
</dbReference>
<dbReference type="EMBL" id="PXYW01000050">
    <property type="protein sequence ID" value="PSR32164.1"/>
    <property type="molecule type" value="Genomic_DNA"/>
</dbReference>
<dbReference type="Gene3D" id="3.90.79.10">
    <property type="entry name" value="Nucleoside Triphosphate Pyrophosphohydrolase"/>
    <property type="match status" value="1"/>
</dbReference>
<protein>
    <submittedName>
        <fullName evidence="5">NUDIX hydrolase</fullName>
    </submittedName>
</protein>
<dbReference type="Proteomes" id="UP000242972">
    <property type="component" value="Unassembled WGS sequence"/>
</dbReference>
<organism evidence="5 6">
    <name type="scientific">Sulfobacillus benefaciens</name>
    <dbReference type="NCBI Taxonomy" id="453960"/>
    <lineage>
        <taxon>Bacteria</taxon>
        <taxon>Bacillati</taxon>
        <taxon>Bacillota</taxon>
        <taxon>Clostridia</taxon>
        <taxon>Eubacteriales</taxon>
        <taxon>Clostridiales Family XVII. Incertae Sedis</taxon>
        <taxon>Sulfobacillus</taxon>
    </lineage>
</organism>
<accession>A0A2T2XCC8</accession>
<evidence type="ECO:0000259" key="4">
    <source>
        <dbReference type="PROSITE" id="PS51462"/>
    </source>
</evidence>
<dbReference type="GO" id="GO:0016787">
    <property type="term" value="F:hydrolase activity"/>
    <property type="evidence" value="ECO:0007669"/>
    <property type="project" value="UniProtKB-KW"/>
</dbReference>
<sequence>MAEGEDLNLFVQWRHAAPSRWKFCPLCQAPLTNHEWDGKSRRFCSQCGFVYWERPLPATAGIIYDAAQQNILLVTRRYPPSVGGYTLPGGGIEFGESVQGALLREVFEETGLQVIIDDQLGTWSTPSNETLITFFVTHPVGGELKAGTDAMEATWVNVHQAPRLAFSVHQKVVELFRAKLALDQLGKDWKQPH</sequence>
<evidence type="ECO:0000256" key="1">
    <source>
        <dbReference type="ARBA" id="ARBA00005582"/>
    </source>
</evidence>
<dbReference type="AlphaFoldDB" id="A0A2T2XCC8"/>
<comment type="caution">
    <text evidence="5">The sequence shown here is derived from an EMBL/GenBank/DDBJ whole genome shotgun (WGS) entry which is preliminary data.</text>
</comment>
<dbReference type="InterPro" id="IPR020084">
    <property type="entry name" value="NUDIX_hydrolase_CS"/>
</dbReference>
<dbReference type="PRINTS" id="PR00502">
    <property type="entry name" value="NUDIXFAMILY"/>
</dbReference>
<dbReference type="PROSITE" id="PS00893">
    <property type="entry name" value="NUDIX_BOX"/>
    <property type="match status" value="1"/>
</dbReference>